<feature type="region of interest" description="Disordered" evidence="1">
    <location>
        <begin position="155"/>
        <end position="192"/>
    </location>
</feature>
<sequence>MKNLILTILLIGFSGILAAQSKFGAISYQMPDNWEAMPVGDNQLIFIPSDPDCRCAFFPTLPYPIQSEQEFISLREQKINDLGFLRNYHNPTEISTMEGWNYFGSFAEINSLLDKFGMIHVFSASNLSTGFMYETSNTVCKDQIFQIMSTIGIDTPTTQSPETQNSKNTKPKPIKDLRGIADPNKGKGKGKN</sequence>
<dbReference type="Proteomes" id="UP001597414">
    <property type="component" value="Unassembled WGS sequence"/>
</dbReference>
<reference evidence="3" key="1">
    <citation type="journal article" date="2019" name="Int. J. Syst. Evol. Microbiol.">
        <title>The Global Catalogue of Microorganisms (GCM) 10K type strain sequencing project: providing services to taxonomists for standard genome sequencing and annotation.</title>
        <authorList>
            <consortium name="The Broad Institute Genomics Platform"/>
            <consortium name="The Broad Institute Genome Sequencing Center for Infectious Disease"/>
            <person name="Wu L."/>
            <person name="Ma J."/>
        </authorList>
    </citation>
    <scope>NUCLEOTIDE SEQUENCE [LARGE SCALE GENOMIC DNA]</scope>
    <source>
        <strain evidence="3">KCTC 19812</strain>
    </source>
</reference>
<organism evidence="2 3">
    <name type="scientific">Shivajiella indica</name>
    <dbReference type="NCBI Taxonomy" id="872115"/>
    <lineage>
        <taxon>Bacteria</taxon>
        <taxon>Pseudomonadati</taxon>
        <taxon>Bacteroidota</taxon>
        <taxon>Cytophagia</taxon>
        <taxon>Cytophagales</taxon>
        <taxon>Cyclobacteriaceae</taxon>
        <taxon>Shivajiella</taxon>
    </lineage>
</organism>
<evidence type="ECO:0000313" key="3">
    <source>
        <dbReference type="Proteomes" id="UP001597414"/>
    </source>
</evidence>
<accession>A0ABW5B9R7</accession>
<feature type="compositionally biased region" description="Polar residues" evidence="1">
    <location>
        <begin position="155"/>
        <end position="168"/>
    </location>
</feature>
<name>A0ABW5B9R7_9BACT</name>
<protein>
    <submittedName>
        <fullName evidence="2">Uncharacterized protein</fullName>
    </submittedName>
</protein>
<proteinExistence type="predicted"/>
<gene>
    <name evidence="2" type="ORF">ACFSKV_10370</name>
</gene>
<dbReference type="RefSeq" id="WP_380802229.1">
    <property type="nucleotide sequence ID" value="NZ_JBHUIV010000016.1"/>
</dbReference>
<dbReference type="EMBL" id="JBHUIV010000016">
    <property type="protein sequence ID" value="MFD2201974.1"/>
    <property type="molecule type" value="Genomic_DNA"/>
</dbReference>
<comment type="caution">
    <text evidence="2">The sequence shown here is derived from an EMBL/GenBank/DDBJ whole genome shotgun (WGS) entry which is preliminary data.</text>
</comment>
<evidence type="ECO:0000313" key="2">
    <source>
        <dbReference type="EMBL" id="MFD2201974.1"/>
    </source>
</evidence>
<evidence type="ECO:0000256" key="1">
    <source>
        <dbReference type="SAM" id="MobiDB-lite"/>
    </source>
</evidence>
<keyword evidence="3" id="KW-1185">Reference proteome</keyword>